<gene>
    <name evidence="9" type="ORF">EFL26_18110</name>
</gene>
<dbReference type="OrthoDB" id="9806522at2"/>
<evidence type="ECO:0000256" key="2">
    <source>
        <dbReference type="ARBA" id="ARBA00022448"/>
    </source>
</evidence>
<dbReference type="Proteomes" id="UP000279994">
    <property type="component" value="Unassembled WGS sequence"/>
</dbReference>
<reference evidence="9 10" key="1">
    <citation type="submission" date="2018-11" db="EMBL/GenBank/DDBJ databases">
        <authorList>
            <person name="Li F."/>
        </authorList>
    </citation>
    <scope>NUCLEOTIDE SEQUENCE [LARGE SCALE GENOMIC DNA]</scope>
    <source>
        <strain evidence="9 10">Gsoil 818</strain>
    </source>
</reference>
<feature type="transmembrane region" description="Helical" evidence="6">
    <location>
        <begin position="71"/>
        <end position="94"/>
    </location>
</feature>
<keyword evidence="4 6" id="KW-1133">Transmembrane helix</keyword>
<dbReference type="NCBIfam" id="TIGR01297">
    <property type="entry name" value="CDF"/>
    <property type="match status" value="1"/>
</dbReference>
<feature type="transmembrane region" description="Helical" evidence="6">
    <location>
        <begin position="152"/>
        <end position="176"/>
    </location>
</feature>
<protein>
    <submittedName>
        <fullName evidence="9">Cation diffusion facilitator family transporter</fullName>
    </submittedName>
</protein>
<evidence type="ECO:0000256" key="7">
    <source>
        <dbReference type="SAM" id="SignalP"/>
    </source>
</evidence>
<dbReference type="SUPFAM" id="SSF161111">
    <property type="entry name" value="Cation efflux protein transmembrane domain-like"/>
    <property type="match status" value="1"/>
</dbReference>
<evidence type="ECO:0000256" key="1">
    <source>
        <dbReference type="ARBA" id="ARBA00004141"/>
    </source>
</evidence>
<dbReference type="GO" id="GO:0008324">
    <property type="term" value="F:monoatomic cation transmembrane transporter activity"/>
    <property type="evidence" value="ECO:0007669"/>
    <property type="project" value="InterPro"/>
</dbReference>
<evidence type="ECO:0000259" key="8">
    <source>
        <dbReference type="Pfam" id="PF01545"/>
    </source>
</evidence>
<dbReference type="InterPro" id="IPR027469">
    <property type="entry name" value="Cation_efflux_TMD_sf"/>
</dbReference>
<evidence type="ECO:0000313" key="9">
    <source>
        <dbReference type="EMBL" id="RNM12800.1"/>
    </source>
</evidence>
<dbReference type="AlphaFoldDB" id="A0A3N0GL90"/>
<feature type="chain" id="PRO_5039237675" evidence="7">
    <location>
        <begin position="18"/>
        <end position="312"/>
    </location>
</feature>
<dbReference type="PANTHER" id="PTHR13414:SF9">
    <property type="entry name" value="PROTON-COUPLED ZINC ANTIPORTER SLC30A9, MITOCHONDRIAL"/>
    <property type="match status" value="1"/>
</dbReference>
<keyword evidence="7" id="KW-0732">Signal</keyword>
<evidence type="ECO:0000256" key="4">
    <source>
        <dbReference type="ARBA" id="ARBA00022989"/>
    </source>
</evidence>
<comment type="subcellular location">
    <subcellularLocation>
        <location evidence="1">Membrane</location>
        <topology evidence="1">Multi-pass membrane protein</topology>
    </subcellularLocation>
</comment>
<dbReference type="InterPro" id="IPR040177">
    <property type="entry name" value="SLC30A9"/>
</dbReference>
<evidence type="ECO:0000256" key="3">
    <source>
        <dbReference type="ARBA" id="ARBA00022692"/>
    </source>
</evidence>
<sequence length="312" mass="33147">MLTVLVALAANALVATAKTVAAVLTGSASMVAESAHSWADTGNEVFLLLAERRGGRPADPGHPRGHGRETYVWTMFAAVGLLVAGSALSVWHGITELLDGHASGHFAVSWVVLGAAFVFESVSFTQAARQARGRGRHFGMRPLRFVMATSDATLRAVFLEDLAALAGLVLAALGIGLHQATGDPAWDALGSVAVGLLLGAVAIVLIVRNHDFLVGQTVPPGLWDETLALLLGHDEIDRVTYLHIEYVGPMRFFVVAAVDLVGDEQESAVAVRLRRIETDIERHEPVVDAVLTLSTPDEASLALHAERVRPSR</sequence>
<feature type="transmembrane region" description="Helical" evidence="6">
    <location>
        <begin position="106"/>
        <end position="131"/>
    </location>
</feature>
<proteinExistence type="predicted"/>
<accession>A0A3N0GL90</accession>
<keyword evidence="5 6" id="KW-0472">Membrane</keyword>
<evidence type="ECO:0000256" key="5">
    <source>
        <dbReference type="ARBA" id="ARBA00023136"/>
    </source>
</evidence>
<dbReference type="Pfam" id="PF01545">
    <property type="entry name" value="Cation_efflux"/>
    <property type="match status" value="1"/>
</dbReference>
<dbReference type="Gene3D" id="1.20.1510.10">
    <property type="entry name" value="Cation efflux protein transmembrane domain"/>
    <property type="match status" value="1"/>
</dbReference>
<dbReference type="GO" id="GO:0006829">
    <property type="term" value="P:zinc ion transport"/>
    <property type="evidence" value="ECO:0007669"/>
    <property type="project" value="InterPro"/>
</dbReference>
<feature type="transmembrane region" description="Helical" evidence="6">
    <location>
        <begin position="188"/>
        <end position="207"/>
    </location>
</feature>
<feature type="signal peptide" evidence="7">
    <location>
        <begin position="1"/>
        <end position="17"/>
    </location>
</feature>
<keyword evidence="10" id="KW-1185">Reference proteome</keyword>
<evidence type="ECO:0000256" key="6">
    <source>
        <dbReference type="SAM" id="Phobius"/>
    </source>
</evidence>
<feature type="domain" description="Cation efflux protein transmembrane" evidence="8">
    <location>
        <begin position="4"/>
        <end position="209"/>
    </location>
</feature>
<dbReference type="InterPro" id="IPR058533">
    <property type="entry name" value="Cation_efflux_TM"/>
</dbReference>
<name>A0A3N0GL90_9ACTN</name>
<dbReference type="GO" id="GO:0006882">
    <property type="term" value="P:intracellular zinc ion homeostasis"/>
    <property type="evidence" value="ECO:0007669"/>
    <property type="project" value="TreeGrafter"/>
</dbReference>
<evidence type="ECO:0000313" key="10">
    <source>
        <dbReference type="Proteomes" id="UP000279994"/>
    </source>
</evidence>
<keyword evidence="3 6" id="KW-0812">Transmembrane</keyword>
<dbReference type="EMBL" id="RJSF01000044">
    <property type="protein sequence ID" value="RNM12800.1"/>
    <property type="molecule type" value="Genomic_DNA"/>
</dbReference>
<keyword evidence="2" id="KW-0813">Transport</keyword>
<comment type="caution">
    <text evidence="9">The sequence shown here is derived from an EMBL/GenBank/DDBJ whole genome shotgun (WGS) entry which is preliminary data.</text>
</comment>
<dbReference type="PANTHER" id="PTHR13414">
    <property type="entry name" value="HUEL-CATION TRANSPORTER"/>
    <property type="match status" value="1"/>
</dbReference>
<organism evidence="9 10">
    <name type="scientific">Nocardioides pocheonensis</name>
    <dbReference type="NCBI Taxonomy" id="661485"/>
    <lineage>
        <taxon>Bacteria</taxon>
        <taxon>Bacillati</taxon>
        <taxon>Actinomycetota</taxon>
        <taxon>Actinomycetes</taxon>
        <taxon>Propionibacteriales</taxon>
        <taxon>Nocardioidaceae</taxon>
        <taxon>Nocardioides</taxon>
    </lineage>
</organism>
<dbReference type="GO" id="GO:0016020">
    <property type="term" value="C:membrane"/>
    <property type="evidence" value="ECO:0007669"/>
    <property type="project" value="UniProtKB-SubCell"/>
</dbReference>
<dbReference type="InterPro" id="IPR002524">
    <property type="entry name" value="Cation_efflux"/>
</dbReference>